<keyword evidence="7" id="KW-0393">Immunoglobulin domain</keyword>
<reference evidence="12" key="1">
    <citation type="submission" date="2020-07" db="EMBL/GenBank/DDBJ databases">
        <title>A long reads based de novo assembly of the rainbow trout Arlee double haploid line genome.</title>
        <authorList>
            <person name="Gao G."/>
            <person name="Palti Y."/>
        </authorList>
    </citation>
    <scope>NUCLEOTIDE SEQUENCE [LARGE SCALE GENOMIC DNA]</scope>
</reference>
<dbReference type="FunFam" id="2.60.40.10:FF:000030">
    <property type="entry name" value="Semaphorin 3F like"/>
    <property type="match status" value="1"/>
</dbReference>
<dbReference type="GO" id="GO:0030335">
    <property type="term" value="P:positive regulation of cell migration"/>
    <property type="evidence" value="ECO:0007669"/>
    <property type="project" value="TreeGrafter"/>
</dbReference>
<dbReference type="SMART" id="SM00423">
    <property type="entry name" value="PSI"/>
    <property type="match status" value="1"/>
</dbReference>
<dbReference type="PANTHER" id="PTHR11036">
    <property type="entry name" value="SEMAPHORIN"/>
    <property type="match status" value="1"/>
</dbReference>
<keyword evidence="5" id="KW-1015">Disulfide bond</keyword>
<dbReference type="GO" id="GO:0005886">
    <property type="term" value="C:plasma membrane"/>
    <property type="evidence" value="ECO:0007669"/>
    <property type="project" value="TreeGrafter"/>
</dbReference>
<dbReference type="InterPro" id="IPR001627">
    <property type="entry name" value="Semap_dom"/>
</dbReference>
<dbReference type="InterPro" id="IPR036352">
    <property type="entry name" value="Semap_dom_sf"/>
</dbReference>
<dbReference type="SUPFAM" id="SSF103575">
    <property type="entry name" value="Plexin repeat"/>
    <property type="match status" value="1"/>
</dbReference>
<dbReference type="SMART" id="SM00409">
    <property type="entry name" value="IG"/>
    <property type="match status" value="1"/>
</dbReference>
<dbReference type="PROSITE" id="PS51004">
    <property type="entry name" value="SEMA"/>
    <property type="match status" value="1"/>
</dbReference>
<dbReference type="InterPro" id="IPR016201">
    <property type="entry name" value="PSI"/>
</dbReference>
<feature type="domain" description="Ig-like" evidence="10">
    <location>
        <begin position="498"/>
        <end position="594"/>
    </location>
</feature>
<dbReference type="SUPFAM" id="SSF48726">
    <property type="entry name" value="Immunoglobulin"/>
    <property type="match status" value="1"/>
</dbReference>
<evidence type="ECO:0000256" key="6">
    <source>
        <dbReference type="ARBA" id="ARBA00023180"/>
    </source>
</evidence>
<dbReference type="Gene3D" id="3.30.1680.10">
    <property type="entry name" value="ligand-binding face of the semaphorins, domain 2"/>
    <property type="match status" value="1"/>
</dbReference>
<dbReference type="GO" id="GO:0030215">
    <property type="term" value="F:semaphorin receptor binding"/>
    <property type="evidence" value="ECO:0007669"/>
    <property type="project" value="InterPro"/>
</dbReference>
<dbReference type="PROSITE" id="PS50835">
    <property type="entry name" value="IG_LIKE"/>
    <property type="match status" value="1"/>
</dbReference>
<evidence type="ECO:0000313" key="12">
    <source>
        <dbReference type="Ensembl" id="ENSOMYP00000109700.1"/>
    </source>
</evidence>
<accession>A0A8K9UR96</accession>
<evidence type="ECO:0000256" key="9">
    <source>
        <dbReference type="SAM" id="MobiDB-lite"/>
    </source>
</evidence>
<proteinExistence type="inferred from homology"/>
<dbReference type="Gene3D" id="2.60.40.10">
    <property type="entry name" value="Immunoglobulins"/>
    <property type="match status" value="1"/>
</dbReference>
<dbReference type="InterPro" id="IPR036179">
    <property type="entry name" value="Ig-like_dom_sf"/>
</dbReference>
<dbReference type="Ensembl" id="ENSOMYT00000159574.1">
    <property type="protein sequence ID" value="ENSOMYP00000109700.1"/>
    <property type="gene ID" value="ENSOMYG00000005931.2"/>
</dbReference>
<feature type="region of interest" description="Disordered" evidence="9">
    <location>
        <begin position="653"/>
        <end position="688"/>
    </location>
</feature>
<reference evidence="12" key="3">
    <citation type="submission" date="2025-09" db="UniProtKB">
        <authorList>
            <consortium name="Ensembl"/>
        </authorList>
    </citation>
    <scope>IDENTIFICATION</scope>
</reference>
<feature type="domain" description="Sema" evidence="11">
    <location>
        <begin position="5"/>
        <end position="449"/>
    </location>
</feature>
<dbReference type="FunFam" id="3.30.1680.10:FF:000001">
    <property type="entry name" value="Semaphorin 3F like"/>
    <property type="match status" value="1"/>
</dbReference>
<keyword evidence="3" id="KW-0964">Secreted</keyword>
<dbReference type="InterPro" id="IPR027231">
    <property type="entry name" value="Semaphorin"/>
</dbReference>
<evidence type="ECO:0000256" key="1">
    <source>
        <dbReference type="ARBA" id="ARBA00004613"/>
    </source>
</evidence>
<evidence type="ECO:0000313" key="13">
    <source>
        <dbReference type="Proteomes" id="UP000694395"/>
    </source>
</evidence>
<protein>
    <submittedName>
        <fullName evidence="12">Sema domain, immunoglobulin domain (Ig), short basic domain, secreted, (semaphorin) 3bl</fullName>
    </submittedName>
</protein>
<evidence type="ECO:0000256" key="5">
    <source>
        <dbReference type="ARBA" id="ARBA00023157"/>
    </source>
</evidence>
<name>A0A8K9UR96_ONCMY</name>
<reference evidence="12" key="2">
    <citation type="submission" date="2025-08" db="UniProtKB">
        <authorList>
            <consortium name="Ensembl"/>
        </authorList>
    </citation>
    <scope>IDENTIFICATION</scope>
</reference>
<dbReference type="InterPro" id="IPR013151">
    <property type="entry name" value="Immunoglobulin_dom"/>
</dbReference>
<dbReference type="Pfam" id="PF01403">
    <property type="entry name" value="Sema"/>
    <property type="match status" value="1"/>
</dbReference>
<gene>
    <name evidence="12" type="primary">sema3bl</name>
</gene>
<dbReference type="PANTHER" id="PTHR11036:SF20">
    <property type="entry name" value="SEMAPHORIN-3G"/>
    <property type="match status" value="1"/>
</dbReference>
<evidence type="ECO:0000256" key="4">
    <source>
        <dbReference type="ARBA" id="ARBA00022729"/>
    </source>
</evidence>
<dbReference type="InterPro" id="IPR015943">
    <property type="entry name" value="WD40/YVTN_repeat-like_dom_sf"/>
</dbReference>
<evidence type="ECO:0000256" key="2">
    <source>
        <dbReference type="ARBA" id="ARBA00009492"/>
    </source>
</evidence>
<dbReference type="SMART" id="SM00630">
    <property type="entry name" value="Sema"/>
    <property type="match status" value="1"/>
</dbReference>
<dbReference type="GO" id="GO:0045499">
    <property type="term" value="F:chemorepellent activity"/>
    <property type="evidence" value="ECO:0007669"/>
    <property type="project" value="TreeGrafter"/>
</dbReference>
<sequence>MNVPRLRLSYKDLVATNRSSIFSGHHGQLSLSALFLDEYHDRLFLGGKDVLYSLRLDHTNLDSKEIYWPPLPGNRDECVQRGKDSQTECANFVRLLQPYNRTHLLACGTGAFQPMCTYVYVGYRGEHVFTMDPTKMENGRGKVPHDPTPTLNTHLNQYQLYTHSTPFDPKFVAAHLIPDNDDRDNDKVYFFFTEKAMEAGNREGAIHTRVGRVCANDAGGQRVLVNKWSTFIKARLVCSVPGPHGIDTHFDELEDVFLLRGKDEKNPDVYAIFSTISNVFQGFAVCVYRMADIREAFNGPFAHKEGPDYQWGAYEGRVPYPRPGVCPSKITNQPGRQFGSTKDFPDAVLQFARGHPLMWRPVYPAMKQPLLVKANLPYRLKQIVVDRVEAEDGQYDVMFIGTDIGTVLKVIALRSGNTLDTEEVTLEELQVFKQALYVGSPVGMAQLRLHRCETYGKACAECCLARDPYCAWDGTSCTRYTSLSRRRYRRQDIRHGNPALQCMDQNLSVEELDVTEDRVVYGTENNSTFLECVPRSPQATVTWLLQRDGRKEEVKLDDRVMHMEQGLLFRRVFRQDEGVYVCLSREHGFTQTLTHLSLEVLQGNTLSDTNPLSHLRPWFKDIMQLIGPSNLPHVEEYCERLWCNDKLRRKHKSMLDKYRQAQDSARKTRNKGSGERNRTPRDVSNRQP</sequence>
<evidence type="ECO:0000256" key="3">
    <source>
        <dbReference type="ARBA" id="ARBA00022525"/>
    </source>
</evidence>
<evidence type="ECO:0000256" key="7">
    <source>
        <dbReference type="ARBA" id="ARBA00023319"/>
    </source>
</evidence>
<dbReference type="GO" id="GO:0001755">
    <property type="term" value="P:neural crest cell migration"/>
    <property type="evidence" value="ECO:0007669"/>
    <property type="project" value="TreeGrafter"/>
</dbReference>
<dbReference type="InterPro" id="IPR013783">
    <property type="entry name" value="Ig-like_fold"/>
</dbReference>
<dbReference type="Pfam" id="PF00047">
    <property type="entry name" value="ig"/>
    <property type="match status" value="1"/>
</dbReference>
<dbReference type="GO" id="GO:0071526">
    <property type="term" value="P:semaphorin-plexin signaling pathway"/>
    <property type="evidence" value="ECO:0007669"/>
    <property type="project" value="TreeGrafter"/>
</dbReference>
<comment type="similarity">
    <text evidence="2">Belongs to the semaphorin family.</text>
</comment>
<keyword evidence="6" id="KW-0325">Glycoprotein</keyword>
<evidence type="ECO:0000259" key="10">
    <source>
        <dbReference type="PROSITE" id="PS50835"/>
    </source>
</evidence>
<dbReference type="AlphaFoldDB" id="A0A8K9UR96"/>
<dbReference type="InterPro" id="IPR003599">
    <property type="entry name" value="Ig_sub"/>
</dbReference>
<dbReference type="InterPro" id="IPR007110">
    <property type="entry name" value="Ig-like_dom"/>
</dbReference>
<dbReference type="Proteomes" id="UP000694395">
    <property type="component" value="Chromosome 16"/>
</dbReference>
<dbReference type="SUPFAM" id="SSF101912">
    <property type="entry name" value="Sema domain"/>
    <property type="match status" value="1"/>
</dbReference>
<dbReference type="GO" id="GO:0005576">
    <property type="term" value="C:extracellular region"/>
    <property type="evidence" value="ECO:0007669"/>
    <property type="project" value="UniProtKB-SubCell"/>
</dbReference>
<dbReference type="Gene3D" id="2.130.10.10">
    <property type="entry name" value="YVTN repeat-like/Quinoprotein amine dehydrogenase"/>
    <property type="match status" value="1"/>
</dbReference>
<comment type="subcellular location">
    <subcellularLocation>
        <location evidence="1">Secreted</location>
    </subcellularLocation>
</comment>
<dbReference type="CDD" id="cd05871">
    <property type="entry name" value="Ig_Sema3"/>
    <property type="match status" value="1"/>
</dbReference>
<keyword evidence="13" id="KW-1185">Reference proteome</keyword>
<comment type="caution">
    <text evidence="8">Lacks conserved residue(s) required for the propagation of feature annotation.</text>
</comment>
<dbReference type="GeneTree" id="ENSGT00940000157677"/>
<evidence type="ECO:0000259" key="11">
    <source>
        <dbReference type="PROSITE" id="PS51004"/>
    </source>
</evidence>
<keyword evidence="4" id="KW-0732">Signal</keyword>
<organism evidence="12 13">
    <name type="scientific">Oncorhynchus mykiss</name>
    <name type="common">Rainbow trout</name>
    <name type="synonym">Salmo gairdneri</name>
    <dbReference type="NCBI Taxonomy" id="8022"/>
    <lineage>
        <taxon>Eukaryota</taxon>
        <taxon>Metazoa</taxon>
        <taxon>Chordata</taxon>
        <taxon>Craniata</taxon>
        <taxon>Vertebrata</taxon>
        <taxon>Euteleostomi</taxon>
        <taxon>Actinopterygii</taxon>
        <taxon>Neopterygii</taxon>
        <taxon>Teleostei</taxon>
        <taxon>Protacanthopterygii</taxon>
        <taxon>Salmoniformes</taxon>
        <taxon>Salmonidae</taxon>
        <taxon>Salmoninae</taxon>
        <taxon>Oncorhynchus</taxon>
    </lineage>
</organism>
<dbReference type="GO" id="GO:0007411">
    <property type="term" value="P:axon guidance"/>
    <property type="evidence" value="ECO:0007669"/>
    <property type="project" value="TreeGrafter"/>
</dbReference>
<evidence type="ECO:0000256" key="8">
    <source>
        <dbReference type="PROSITE-ProRule" id="PRU00352"/>
    </source>
</evidence>